<dbReference type="Proteomes" id="UP000240760">
    <property type="component" value="Unassembled WGS sequence"/>
</dbReference>
<feature type="compositionally biased region" description="Low complexity" evidence="1">
    <location>
        <begin position="179"/>
        <end position="188"/>
    </location>
</feature>
<dbReference type="EMBL" id="KZ679141">
    <property type="protein sequence ID" value="PTB72487.1"/>
    <property type="molecule type" value="Genomic_DNA"/>
</dbReference>
<name>A0A2T4BT51_TRILO</name>
<keyword evidence="3" id="KW-1185">Reference proteome</keyword>
<feature type="region of interest" description="Disordered" evidence="1">
    <location>
        <begin position="121"/>
        <end position="189"/>
    </location>
</feature>
<evidence type="ECO:0000313" key="2">
    <source>
        <dbReference type="EMBL" id="PTB72487.1"/>
    </source>
</evidence>
<proteinExistence type="predicted"/>
<feature type="compositionally biased region" description="Pro residues" evidence="1">
    <location>
        <begin position="138"/>
        <end position="151"/>
    </location>
</feature>
<sequence length="207" mass="22133">MSRHISALCYCTWTGDGKHHHLPSAHALVAHQITDLPRLSKPLPCVAAAGIASHRPLTSTPSPRLSLPKPSLAVRPLLLSALASLSPEIHSTIKCPLPFPLNECLRRLPVTDTVLAARPHSARSGAATAHEPLEQTPPCRPPAPLPLPTAPLQPFQASGHTPPRCRPSRTYTRKPEPPASSSHPSLALFPPPLVHTQSVLCTHFAAD</sequence>
<reference evidence="2 3" key="1">
    <citation type="submission" date="2016-07" db="EMBL/GenBank/DDBJ databases">
        <title>Multiple horizontal gene transfer events from other fungi enriched the ability of initially mycotrophic Trichoderma (Ascomycota) to feed on dead plant biomass.</title>
        <authorList>
            <consortium name="DOE Joint Genome Institute"/>
            <person name="Aerts A."/>
            <person name="Atanasova L."/>
            <person name="Chenthamara K."/>
            <person name="Zhang J."/>
            <person name="Grujic M."/>
            <person name="Henrissat B."/>
            <person name="Kuo A."/>
            <person name="Salamov A."/>
            <person name="Lipzen A."/>
            <person name="Labutti K."/>
            <person name="Barry K."/>
            <person name="Miao Y."/>
            <person name="Rahimi M.J."/>
            <person name="Shen Q."/>
            <person name="Grigoriev I.V."/>
            <person name="Kubicek C.P."/>
            <person name="Druzhinina I.S."/>
        </authorList>
    </citation>
    <scope>NUCLEOTIDE SEQUENCE [LARGE SCALE GENOMIC DNA]</scope>
    <source>
        <strain evidence="2 3">ATCC 18648</strain>
    </source>
</reference>
<gene>
    <name evidence="2" type="ORF">M440DRAFT_1090170</name>
</gene>
<organism evidence="2 3">
    <name type="scientific">Trichoderma longibrachiatum ATCC 18648</name>
    <dbReference type="NCBI Taxonomy" id="983965"/>
    <lineage>
        <taxon>Eukaryota</taxon>
        <taxon>Fungi</taxon>
        <taxon>Dikarya</taxon>
        <taxon>Ascomycota</taxon>
        <taxon>Pezizomycotina</taxon>
        <taxon>Sordariomycetes</taxon>
        <taxon>Hypocreomycetidae</taxon>
        <taxon>Hypocreales</taxon>
        <taxon>Hypocreaceae</taxon>
        <taxon>Trichoderma</taxon>
    </lineage>
</organism>
<accession>A0A2T4BT51</accession>
<protein>
    <submittedName>
        <fullName evidence="2">Uncharacterized protein</fullName>
    </submittedName>
</protein>
<dbReference type="AlphaFoldDB" id="A0A2T4BT51"/>
<evidence type="ECO:0000313" key="3">
    <source>
        <dbReference type="Proteomes" id="UP000240760"/>
    </source>
</evidence>
<evidence type="ECO:0000256" key="1">
    <source>
        <dbReference type="SAM" id="MobiDB-lite"/>
    </source>
</evidence>